<name>A0A5A5T6Y8_9CHLR</name>
<feature type="transmembrane region" description="Helical" evidence="1">
    <location>
        <begin position="225"/>
        <end position="245"/>
    </location>
</feature>
<feature type="transmembrane region" description="Helical" evidence="1">
    <location>
        <begin position="196"/>
        <end position="213"/>
    </location>
</feature>
<dbReference type="RefSeq" id="WP_149399695.1">
    <property type="nucleotide sequence ID" value="NZ_BIXY01000003.1"/>
</dbReference>
<dbReference type="EMBL" id="BIXY01000003">
    <property type="protein sequence ID" value="GCF06773.1"/>
    <property type="molecule type" value="Genomic_DNA"/>
</dbReference>
<keyword evidence="1" id="KW-1133">Transmembrane helix</keyword>
<feature type="transmembrane region" description="Helical" evidence="1">
    <location>
        <begin position="160"/>
        <end position="184"/>
    </location>
</feature>
<feature type="transmembrane region" description="Helical" evidence="1">
    <location>
        <begin position="6"/>
        <end position="31"/>
    </location>
</feature>
<proteinExistence type="predicted"/>
<feature type="transmembrane region" description="Helical" evidence="1">
    <location>
        <begin position="66"/>
        <end position="83"/>
    </location>
</feature>
<accession>A0A5A5T6Y8</accession>
<dbReference type="Pfam" id="PF16955">
    <property type="entry name" value="OFeT_1"/>
    <property type="match status" value="1"/>
</dbReference>
<dbReference type="AlphaFoldDB" id="A0A5A5T6Y8"/>
<protein>
    <recommendedName>
        <fullName evidence="4">GDT1 family protein</fullName>
    </recommendedName>
</protein>
<comment type="caution">
    <text evidence="2">The sequence shown here is derived from an EMBL/GenBank/DDBJ whole genome shotgun (WGS) entry which is preliminary data.</text>
</comment>
<keyword evidence="1" id="KW-0812">Transmembrane</keyword>
<reference evidence="2 3" key="1">
    <citation type="submission" date="2019-01" db="EMBL/GenBank/DDBJ databases">
        <title>Draft genome sequence of Dictyobacter sp. Uno17.</title>
        <authorList>
            <person name="Wang C.M."/>
            <person name="Zheng Y."/>
            <person name="Sakai Y."/>
            <person name="Abe K."/>
            <person name="Yokota A."/>
            <person name="Yabe S."/>
        </authorList>
    </citation>
    <scope>NUCLEOTIDE SEQUENCE [LARGE SCALE GENOMIC DNA]</scope>
    <source>
        <strain evidence="2 3">Uno17</strain>
    </source>
</reference>
<dbReference type="InterPro" id="IPR031594">
    <property type="entry name" value="OFeT_1"/>
</dbReference>
<dbReference type="Proteomes" id="UP000322530">
    <property type="component" value="Unassembled WGS sequence"/>
</dbReference>
<evidence type="ECO:0000256" key="1">
    <source>
        <dbReference type="SAM" id="Phobius"/>
    </source>
</evidence>
<evidence type="ECO:0000313" key="3">
    <source>
        <dbReference type="Proteomes" id="UP000322530"/>
    </source>
</evidence>
<organism evidence="2 3">
    <name type="scientific">Dictyobacter arantiisoli</name>
    <dbReference type="NCBI Taxonomy" id="2014874"/>
    <lineage>
        <taxon>Bacteria</taxon>
        <taxon>Bacillati</taxon>
        <taxon>Chloroflexota</taxon>
        <taxon>Ktedonobacteria</taxon>
        <taxon>Ktedonobacterales</taxon>
        <taxon>Dictyobacteraceae</taxon>
        <taxon>Dictyobacter</taxon>
    </lineage>
</organism>
<gene>
    <name evidence="2" type="ORF">KDI_03370</name>
</gene>
<evidence type="ECO:0008006" key="4">
    <source>
        <dbReference type="Google" id="ProtNLM"/>
    </source>
</evidence>
<dbReference type="OrthoDB" id="571245at2"/>
<sequence length="262" mass="27671">MEWAVTLSSFMASAVEFVEAFTIVLVVGVTINWRSSIVGALAAAACLAVIVAVFGVAIVQYVPLELLRIVVGVILVLFGLKWLKKALLRYSGLKSLHDEEAIYEETMAQLKASGDVSFSKKLQPAAVAMSFKSVLLEGLEVAFIVITFGSSSAVKSTTGLGGIGSATVGAVVAGLLVILLGFLVRAPLTKVPENSLKFVVGIMLTTFGTFWAVEGFGGSWPLSDGFLPILAAIYLLINVLIVLWLKSTKQRTTSSAATAPRS</sequence>
<keyword evidence="1" id="KW-0472">Membrane</keyword>
<feature type="transmembrane region" description="Helical" evidence="1">
    <location>
        <begin position="134"/>
        <end position="154"/>
    </location>
</feature>
<keyword evidence="3" id="KW-1185">Reference proteome</keyword>
<evidence type="ECO:0000313" key="2">
    <source>
        <dbReference type="EMBL" id="GCF06773.1"/>
    </source>
</evidence>
<feature type="transmembrane region" description="Helical" evidence="1">
    <location>
        <begin position="38"/>
        <end position="60"/>
    </location>
</feature>